<protein>
    <submittedName>
        <fullName evidence="1">Uncharacterized protein</fullName>
    </submittedName>
</protein>
<dbReference type="EMBL" id="CP144695">
    <property type="protein sequence ID" value="WVZ08737.1"/>
    <property type="molecule type" value="Genomic_DNA"/>
</dbReference>
<reference evidence="1 2" key="1">
    <citation type="journal article" date="2023" name="Life. Sci Alliance">
        <title>Evolutionary insights into 3D genome organization and epigenetic landscape of Vigna mungo.</title>
        <authorList>
            <person name="Junaid A."/>
            <person name="Singh B."/>
            <person name="Bhatia S."/>
        </authorList>
    </citation>
    <scope>NUCLEOTIDE SEQUENCE [LARGE SCALE GENOMIC DNA]</scope>
    <source>
        <strain evidence="1">Urdbean</strain>
    </source>
</reference>
<accession>A0AAQ3NH90</accession>
<sequence>MAFSSSCKISMAMCRFPNVKNVPSHNVRQRLKSRLLKSLKPLAFAHLRYRNLPNCPGKVIPITHFPPPPWARLLKLSSSLPTAIAHIQHFISLENPTIHIPQITIIQHPKSHQESDPEQRQSLLRRIAIEKNESQITQNLS</sequence>
<evidence type="ECO:0000313" key="2">
    <source>
        <dbReference type="Proteomes" id="UP001374535"/>
    </source>
</evidence>
<name>A0AAQ3NH90_VIGMU</name>
<proteinExistence type="predicted"/>
<gene>
    <name evidence="1" type="ORF">V8G54_022083</name>
</gene>
<dbReference type="AlphaFoldDB" id="A0AAQ3NH90"/>
<dbReference type="Proteomes" id="UP001374535">
    <property type="component" value="Chromosome 6"/>
</dbReference>
<organism evidence="1 2">
    <name type="scientific">Vigna mungo</name>
    <name type="common">Black gram</name>
    <name type="synonym">Phaseolus mungo</name>
    <dbReference type="NCBI Taxonomy" id="3915"/>
    <lineage>
        <taxon>Eukaryota</taxon>
        <taxon>Viridiplantae</taxon>
        <taxon>Streptophyta</taxon>
        <taxon>Embryophyta</taxon>
        <taxon>Tracheophyta</taxon>
        <taxon>Spermatophyta</taxon>
        <taxon>Magnoliopsida</taxon>
        <taxon>eudicotyledons</taxon>
        <taxon>Gunneridae</taxon>
        <taxon>Pentapetalae</taxon>
        <taxon>rosids</taxon>
        <taxon>fabids</taxon>
        <taxon>Fabales</taxon>
        <taxon>Fabaceae</taxon>
        <taxon>Papilionoideae</taxon>
        <taxon>50 kb inversion clade</taxon>
        <taxon>NPAAA clade</taxon>
        <taxon>indigoferoid/millettioid clade</taxon>
        <taxon>Phaseoleae</taxon>
        <taxon>Vigna</taxon>
    </lineage>
</organism>
<keyword evidence="2" id="KW-1185">Reference proteome</keyword>
<evidence type="ECO:0000313" key="1">
    <source>
        <dbReference type="EMBL" id="WVZ08737.1"/>
    </source>
</evidence>